<proteinExistence type="predicted"/>
<evidence type="ECO:0000313" key="2">
    <source>
        <dbReference type="EMBL" id="CAE4653936.1"/>
    </source>
</evidence>
<sequence>MDAAGRHAHLAHLDIADNLLTRDIVDELCAVLRWSCSLVAIHLLSTRLLILDAAAIKDACRTWLAENVGEAPSGQVLQAASVSSSPNSPKSVAPALAADDGVSVDSDDPEALPVFEELILCRALHVEGLGSWRIAEKPPPTEPPPIAGVEEVQRVQSSWMPTFCWVCSRCSPVDYRWVVPDSGEGDQTGHRQARVFLRPSFADFDRVELKRQHVPFAKRVRYEACLLVPPGSHYHFFEAVIGAKTFLLHARGEASVEMGKAALTDAQREVLERLCRQHRCSVTLNVRQHANAERFQIPEPSGTETTPEPEVGDWEDDPERRRRFRECYETDLKELHLTDLCHKDEEEEVMDTLWDLYPRLYEAYAIVAGRSQWPLVRHVDIYSFFDETRLMQHGPKPRTPVWARLKISAWSCRCRMCSRWSSRRLRPWSAAKRRGGAAAALLRPARVAARPPLARLPRTRMPLMRSRSGRPRCTSERARARQSRGRNSSRSFCVQP</sequence>
<reference evidence="2" key="1">
    <citation type="submission" date="2021-01" db="EMBL/GenBank/DDBJ databases">
        <authorList>
            <person name="Corre E."/>
            <person name="Pelletier E."/>
            <person name="Niang G."/>
            <person name="Scheremetjew M."/>
            <person name="Finn R."/>
            <person name="Kale V."/>
            <person name="Holt S."/>
            <person name="Cochrane G."/>
            <person name="Meng A."/>
            <person name="Brown T."/>
            <person name="Cohen L."/>
        </authorList>
    </citation>
    <scope>NUCLEOTIDE SEQUENCE</scope>
    <source>
        <strain evidence="2">CCMP3105</strain>
    </source>
</reference>
<dbReference type="EMBL" id="HBNR01077452">
    <property type="protein sequence ID" value="CAE4653936.1"/>
    <property type="molecule type" value="Transcribed_RNA"/>
</dbReference>
<protein>
    <submittedName>
        <fullName evidence="2">Uncharacterized protein</fullName>
    </submittedName>
</protein>
<dbReference type="AlphaFoldDB" id="A0A7S4SRU1"/>
<name>A0A7S4SRU1_9DINO</name>
<evidence type="ECO:0000256" key="1">
    <source>
        <dbReference type="SAM" id="MobiDB-lite"/>
    </source>
</evidence>
<feature type="region of interest" description="Disordered" evidence="1">
    <location>
        <begin position="457"/>
        <end position="496"/>
    </location>
</feature>
<feature type="compositionally biased region" description="Polar residues" evidence="1">
    <location>
        <begin position="485"/>
        <end position="496"/>
    </location>
</feature>
<feature type="region of interest" description="Disordered" evidence="1">
    <location>
        <begin position="293"/>
        <end position="317"/>
    </location>
</feature>
<feature type="compositionally biased region" description="Low complexity" evidence="1">
    <location>
        <begin position="457"/>
        <end position="466"/>
    </location>
</feature>
<organism evidence="2">
    <name type="scientific">Alexandrium monilatum</name>
    <dbReference type="NCBI Taxonomy" id="311494"/>
    <lineage>
        <taxon>Eukaryota</taxon>
        <taxon>Sar</taxon>
        <taxon>Alveolata</taxon>
        <taxon>Dinophyceae</taxon>
        <taxon>Gonyaulacales</taxon>
        <taxon>Pyrocystaceae</taxon>
        <taxon>Alexandrium</taxon>
    </lineage>
</organism>
<gene>
    <name evidence="2" type="ORF">AMON00008_LOCUS55127</name>
</gene>
<feature type="compositionally biased region" description="Low complexity" evidence="1">
    <location>
        <begin position="298"/>
        <end position="309"/>
    </location>
</feature>
<accession>A0A7S4SRU1</accession>